<dbReference type="SUPFAM" id="SSF49384">
    <property type="entry name" value="Carbohydrate-binding domain"/>
    <property type="match status" value="1"/>
</dbReference>
<feature type="domain" description="DUF11" evidence="2">
    <location>
        <begin position="111"/>
        <end position="182"/>
    </location>
</feature>
<dbReference type="EMBL" id="MFRC01000052">
    <property type="protein sequence ID" value="OGH89001.1"/>
    <property type="molecule type" value="Genomic_DNA"/>
</dbReference>
<name>A0A1F6NYN4_9BACT</name>
<organism evidence="3 4">
    <name type="scientific">Candidatus Magasanikbacteria bacterium RIFOXYD2_FULL_36_9</name>
    <dbReference type="NCBI Taxonomy" id="1798707"/>
    <lineage>
        <taxon>Bacteria</taxon>
        <taxon>Candidatus Magasanikiibacteriota</taxon>
    </lineage>
</organism>
<dbReference type="Proteomes" id="UP000178490">
    <property type="component" value="Unassembled WGS sequence"/>
</dbReference>
<feature type="transmembrane region" description="Helical" evidence="1">
    <location>
        <begin position="68"/>
        <end position="93"/>
    </location>
</feature>
<accession>A0A1F6NYN4</accession>
<dbReference type="NCBIfam" id="TIGR01451">
    <property type="entry name" value="B_ant_repeat"/>
    <property type="match status" value="1"/>
</dbReference>
<dbReference type="Pfam" id="PF01345">
    <property type="entry name" value="DUF11"/>
    <property type="match status" value="1"/>
</dbReference>
<reference evidence="3 4" key="1">
    <citation type="journal article" date="2016" name="Nat. Commun.">
        <title>Thousands of microbial genomes shed light on interconnected biogeochemical processes in an aquifer system.</title>
        <authorList>
            <person name="Anantharaman K."/>
            <person name="Brown C.T."/>
            <person name="Hug L.A."/>
            <person name="Sharon I."/>
            <person name="Castelle C.J."/>
            <person name="Probst A.J."/>
            <person name="Thomas B.C."/>
            <person name="Singh A."/>
            <person name="Wilkins M.J."/>
            <person name="Karaoz U."/>
            <person name="Brodie E.L."/>
            <person name="Williams K.H."/>
            <person name="Hubbard S.S."/>
            <person name="Banfield J.F."/>
        </authorList>
    </citation>
    <scope>NUCLEOTIDE SEQUENCE [LARGE SCALE GENOMIC DNA]</scope>
</reference>
<protein>
    <recommendedName>
        <fullName evidence="2">DUF11 domain-containing protein</fullName>
    </recommendedName>
</protein>
<proteinExistence type="predicted"/>
<keyword evidence="1" id="KW-0812">Transmembrane</keyword>
<keyword evidence="1" id="KW-1133">Transmembrane helix</keyword>
<dbReference type="AlphaFoldDB" id="A0A1F6NYN4"/>
<dbReference type="InterPro" id="IPR047589">
    <property type="entry name" value="DUF11_rpt"/>
</dbReference>
<comment type="caution">
    <text evidence="3">The sequence shown here is derived from an EMBL/GenBank/DDBJ whole genome shotgun (WGS) entry which is preliminary data.</text>
</comment>
<dbReference type="InterPro" id="IPR001434">
    <property type="entry name" value="OmcB-like_DUF11"/>
</dbReference>
<evidence type="ECO:0000313" key="4">
    <source>
        <dbReference type="Proteomes" id="UP000178490"/>
    </source>
</evidence>
<sequence length="624" mass="69530">MSDEKITLFNEEYELPKKPKRRVIKSKTPKEETYNDQKIDRQLNNIYKDDSGNMPDMRRIKKAHTGSFIGGLFKFTFSIAILAALAWAGFFFLPMANKFSDSQLELKIIGPESFTIGATTTYQIVFKNNQKVTLNNVNLTTNYPSGFIYSQSSLTPKNLGKNEWNVGTLKPNEEKTLQITGNSFGSLGDAQSWRVLLNYTPDNFKSEMQKIATLDVKPNVAPISVTLTGIDKIGLDTPTNFTITIESKDNLIGKTLEVNPIFPSSFSMTSSSIPLLKNIWKIQPSTSTIGISKYVINFSGKFTLTDENYVPLKVQVKLASSNQDSYLLSETVINTEIIKNAITVNTAINGSLTNMESKPGEVLNVTVLVKNSGKENIDKAQIKLVIDSPSYSKQSVLSWSDIADKNDGDITGSQISDQIRRATLIWNDKKIAHLNKIKAGEEVSLDFQLPIKNSEKAPWNSINENQIKITTELIFNDSTKTSQTISGNNINISLNSDLSIQIKNDVSSDEKENEKHDITWILNNTYHPLKNITVSADIYGDITWQGPSSTLASTVDFNQKTKHLIWTIPEMTDNTDVLTLPFTVTINKKNPTQNTLISKIHITADDTVSGNKLEMLGDELPTNN</sequence>
<dbReference type="InterPro" id="IPR008965">
    <property type="entry name" value="CBM2/CBM3_carb-bd_dom_sf"/>
</dbReference>
<evidence type="ECO:0000256" key="1">
    <source>
        <dbReference type="SAM" id="Phobius"/>
    </source>
</evidence>
<keyword evidence="1" id="KW-0472">Membrane</keyword>
<dbReference type="GO" id="GO:0030246">
    <property type="term" value="F:carbohydrate binding"/>
    <property type="evidence" value="ECO:0007669"/>
    <property type="project" value="InterPro"/>
</dbReference>
<evidence type="ECO:0000259" key="2">
    <source>
        <dbReference type="Pfam" id="PF01345"/>
    </source>
</evidence>
<evidence type="ECO:0000313" key="3">
    <source>
        <dbReference type="EMBL" id="OGH89001.1"/>
    </source>
</evidence>
<gene>
    <name evidence="3" type="ORF">A2537_01145</name>
</gene>